<dbReference type="InterPro" id="IPR010169">
    <property type="entry name" value="AcOrn-deacetyl"/>
</dbReference>
<comment type="similarity">
    <text evidence="3">Belongs to the peptidase M20A family. ArgE subfamily.</text>
</comment>
<dbReference type="EC" id="3.5.1.16" evidence="12"/>
<dbReference type="Pfam" id="PF01546">
    <property type="entry name" value="Peptidase_M20"/>
    <property type="match status" value="1"/>
</dbReference>
<dbReference type="GO" id="GO:0008777">
    <property type="term" value="F:acetylornithine deacetylase activity"/>
    <property type="evidence" value="ECO:0007669"/>
    <property type="project" value="UniProtKB-EC"/>
</dbReference>
<dbReference type="PANTHER" id="PTHR43808">
    <property type="entry name" value="ACETYLORNITHINE DEACETYLASE"/>
    <property type="match status" value="1"/>
</dbReference>
<dbReference type="Pfam" id="PF07687">
    <property type="entry name" value="M20_dimer"/>
    <property type="match status" value="1"/>
</dbReference>
<sequence length="380" mass="41526">MPPLLHMMRRLIAEPSVSSVSAEWDQSNVRVIDLLQDWLHNLGFQTEKLAVPNYPGKFNLIATAGSGPEGLVLAGHTDTVPFDSSRWSTDPFELTERDNRLYGLGSTDMKGFFALVLEAIRDLDTGKLRQPLVILATADEESSMSGARALADAQKQLGRHALIGEPTGLKPIRLHKGIAMECIRITGRSGHSSNPSLGNNALDGMSLVLAEILQWRNELATRFSNPLFEVATPTVNLGHIHGGDNPNRICGQCELHIDIRPLPGMDLDELRRELDRRLQRTLHSTGLKLECHSLFGGVPAFETPASAAIVQAAEVLTGHSAEAVAFGTEGPFLQQLGMDTIIMGPGSIDQAHQPDEFMAMEQIKPGITLIKQLIHRFCMT</sequence>
<proteinExistence type="inferred from homology"/>
<reference evidence="12" key="1">
    <citation type="journal article" date="2020" name="mSystems">
        <title>Genome- and Community-Level Interaction Insights into Carbon Utilization and Element Cycling Functions of Hydrothermarchaeota in Hydrothermal Sediment.</title>
        <authorList>
            <person name="Zhou Z."/>
            <person name="Liu Y."/>
            <person name="Xu W."/>
            <person name="Pan J."/>
            <person name="Luo Z.H."/>
            <person name="Li M."/>
        </authorList>
    </citation>
    <scope>NUCLEOTIDE SEQUENCE [LARGE SCALE GENOMIC DNA]</scope>
    <source>
        <strain evidence="12">HyVt-458</strain>
    </source>
</reference>
<comment type="caution">
    <text evidence="12">The sequence shown here is derived from an EMBL/GenBank/DDBJ whole genome shotgun (WGS) entry which is preliminary data.</text>
</comment>
<gene>
    <name evidence="12" type="ORF">ENJ12_06535</name>
</gene>
<keyword evidence="5" id="KW-0055">Arginine biosynthesis</keyword>
<dbReference type="InterPro" id="IPR036264">
    <property type="entry name" value="Bact_exopeptidase_dim_dom"/>
</dbReference>
<evidence type="ECO:0000256" key="7">
    <source>
        <dbReference type="ARBA" id="ARBA00022723"/>
    </source>
</evidence>
<evidence type="ECO:0000256" key="4">
    <source>
        <dbReference type="ARBA" id="ARBA00022490"/>
    </source>
</evidence>
<evidence type="ECO:0000259" key="11">
    <source>
        <dbReference type="Pfam" id="PF07687"/>
    </source>
</evidence>
<keyword evidence="7" id="KW-0479">Metal-binding</keyword>
<dbReference type="FunFam" id="3.30.70.360:FF:000003">
    <property type="entry name" value="Acetylornithine deacetylase"/>
    <property type="match status" value="1"/>
</dbReference>
<dbReference type="SUPFAM" id="SSF53187">
    <property type="entry name" value="Zn-dependent exopeptidases"/>
    <property type="match status" value="1"/>
</dbReference>
<dbReference type="NCBIfam" id="NF003474">
    <property type="entry name" value="PRK05111.1"/>
    <property type="match status" value="1"/>
</dbReference>
<keyword evidence="9" id="KW-0862">Zinc</keyword>
<dbReference type="GO" id="GO:0005737">
    <property type="term" value="C:cytoplasm"/>
    <property type="evidence" value="ECO:0007669"/>
    <property type="project" value="UniProtKB-SubCell"/>
</dbReference>
<feature type="domain" description="Peptidase M20 dimerisation" evidence="11">
    <location>
        <begin position="175"/>
        <end position="282"/>
    </location>
</feature>
<keyword evidence="10" id="KW-0170">Cobalt</keyword>
<comment type="subcellular location">
    <subcellularLocation>
        <location evidence="2">Cytoplasm</location>
    </subcellularLocation>
</comment>
<dbReference type="PROSITE" id="PS00759">
    <property type="entry name" value="ARGE_DAPE_CPG2_2"/>
    <property type="match status" value="1"/>
</dbReference>
<dbReference type="InterPro" id="IPR001261">
    <property type="entry name" value="ArgE/DapE_CS"/>
</dbReference>
<evidence type="ECO:0000256" key="2">
    <source>
        <dbReference type="ARBA" id="ARBA00004496"/>
    </source>
</evidence>
<evidence type="ECO:0000256" key="9">
    <source>
        <dbReference type="ARBA" id="ARBA00022833"/>
    </source>
</evidence>
<evidence type="ECO:0000256" key="8">
    <source>
        <dbReference type="ARBA" id="ARBA00022801"/>
    </source>
</evidence>
<evidence type="ECO:0000256" key="5">
    <source>
        <dbReference type="ARBA" id="ARBA00022571"/>
    </source>
</evidence>
<dbReference type="InterPro" id="IPR011650">
    <property type="entry name" value="Peptidase_M20_dimer"/>
</dbReference>
<evidence type="ECO:0000256" key="3">
    <source>
        <dbReference type="ARBA" id="ARBA00005691"/>
    </source>
</evidence>
<keyword evidence="4" id="KW-0963">Cytoplasm</keyword>
<dbReference type="Gene3D" id="3.30.70.360">
    <property type="match status" value="1"/>
</dbReference>
<evidence type="ECO:0000256" key="10">
    <source>
        <dbReference type="ARBA" id="ARBA00023285"/>
    </source>
</evidence>
<evidence type="ECO:0000313" key="12">
    <source>
        <dbReference type="EMBL" id="HEC06488.1"/>
    </source>
</evidence>
<dbReference type="CDD" id="cd03894">
    <property type="entry name" value="M20_ArgE"/>
    <property type="match status" value="1"/>
</dbReference>
<evidence type="ECO:0000256" key="6">
    <source>
        <dbReference type="ARBA" id="ARBA00022605"/>
    </source>
</evidence>
<dbReference type="InterPro" id="IPR002933">
    <property type="entry name" value="Peptidase_M20"/>
</dbReference>
<keyword evidence="6" id="KW-0028">Amino-acid biosynthesis</keyword>
<dbReference type="AlphaFoldDB" id="A0A831RYG9"/>
<dbReference type="EMBL" id="DRLF01000229">
    <property type="protein sequence ID" value="HEC06488.1"/>
    <property type="molecule type" value="Genomic_DNA"/>
</dbReference>
<evidence type="ECO:0000256" key="1">
    <source>
        <dbReference type="ARBA" id="ARBA00001947"/>
    </source>
</evidence>
<protein>
    <submittedName>
        <fullName evidence="12">Acetylornithine deacetylase</fullName>
        <ecNumber evidence="12">3.5.1.16</ecNumber>
    </submittedName>
</protein>
<accession>A0A831RYG9</accession>
<organism evidence="12">
    <name type="scientific">Thiolapillus brandeum</name>
    <dbReference type="NCBI Taxonomy" id="1076588"/>
    <lineage>
        <taxon>Bacteria</taxon>
        <taxon>Pseudomonadati</taxon>
        <taxon>Pseudomonadota</taxon>
        <taxon>Gammaproteobacteria</taxon>
        <taxon>Chromatiales</taxon>
        <taxon>Sedimenticolaceae</taxon>
        <taxon>Thiolapillus</taxon>
    </lineage>
</organism>
<keyword evidence="8 12" id="KW-0378">Hydrolase</keyword>
<dbReference type="Gene3D" id="3.40.630.10">
    <property type="entry name" value="Zn peptidases"/>
    <property type="match status" value="1"/>
</dbReference>
<dbReference type="InterPro" id="IPR050072">
    <property type="entry name" value="Peptidase_M20A"/>
</dbReference>
<dbReference type="Proteomes" id="UP000886339">
    <property type="component" value="Unassembled WGS sequence"/>
</dbReference>
<dbReference type="NCBIfam" id="TIGR01892">
    <property type="entry name" value="AcOrn-deacetyl"/>
    <property type="match status" value="1"/>
</dbReference>
<dbReference type="SUPFAM" id="SSF55031">
    <property type="entry name" value="Bacterial exopeptidase dimerisation domain"/>
    <property type="match status" value="1"/>
</dbReference>
<comment type="cofactor">
    <cofactor evidence="1">
        <name>Zn(2+)</name>
        <dbReference type="ChEBI" id="CHEBI:29105"/>
    </cofactor>
</comment>
<dbReference type="GO" id="GO:0006526">
    <property type="term" value="P:L-arginine biosynthetic process"/>
    <property type="evidence" value="ECO:0007669"/>
    <property type="project" value="UniProtKB-KW"/>
</dbReference>
<name>A0A831RYG9_9GAMM</name>
<dbReference type="PANTHER" id="PTHR43808:SF1">
    <property type="entry name" value="ACETYLORNITHINE DEACETYLASE"/>
    <property type="match status" value="1"/>
</dbReference>
<dbReference type="HAMAP" id="MF_01108">
    <property type="entry name" value="ArgE"/>
    <property type="match status" value="1"/>
</dbReference>
<dbReference type="GO" id="GO:0046872">
    <property type="term" value="F:metal ion binding"/>
    <property type="evidence" value="ECO:0007669"/>
    <property type="project" value="UniProtKB-KW"/>
</dbReference>